<evidence type="ECO:0000313" key="3">
    <source>
        <dbReference type="Proteomes" id="UP001361570"/>
    </source>
</evidence>
<keyword evidence="3" id="KW-1185">Reference proteome</keyword>
<proteinExistence type="predicted"/>
<comment type="caution">
    <text evidence="2">The sequence shown here is derived from an EMBL/GenBank/DDBJ whole genome shotgun (WGS) entry which is preliminary data.</text>
</comment>
<dbReference type="InterPro" id="IPR029069">
    <property type="entry name" value="HotDog_dom_sf"/>
</dbReference>
<accession>A0ABU8DSK3</accession>
<dbReference type="Gene3D" id="3.10.129.10">
    <property type="entry name" value="Hotdog Thioesterase"/>
    <property type="match status" value="1"/>
</dbReference>
<gene>
    <name evidence="2" type="ORF">TEK04_08590</name>
</gene>
<feature type="domain" description="Fluoroacetyl-CoA-specific thioesterase-like" evidence="1">
    <location>
        <begin position="53"/>
        <end position="135"/>
    </location>
</feature>
<name>A0ABU8DSK3_9ACTN</name>
<dbReference type="InterPro" id="IPR054485">
    <property type="entry name" value="FlK-like_dom"/>
</dbReference>
<reference evidence="2 3" key="1">
    <citation type="submission" date="2024-03" db="EMBL/GenBank/DDBJ databases">
        <title>Draft genome sequence of Klenkia sp. LSe6-5.</title>
        <authorList>
            <person name="Duangmal K."/>
            <person name="Chantavorakit T."/>
        </authorList>
    </citation>
    <scope>NUCLEOTIDE SEQUENCE [LARGE SCALE GENOMIC DNA]</scope>
    <source>
        <strain evidence="2 3">LSe6-5</strain>
    </source>
</reference>
<dbReference type="Pfam" id="PF22636">
    <property type="entry name" value="FlK"/>
    <property type="match status" value="1"/>
</dbReference>
<evidence type="ECO:0000313" key="2">
    <source>
        <dbReference type="EMBL" id="MEI4271779.1"/>
    </source>
</evidence>
<dbReference type="Proteomes" id="UP001361570">
    <property type="component" value="Unassembled WGS sequence"/>
</dbReference>
<organism evidence="2 3">
    <name type="scientific">Klenkia sesuvii</name>
    <dbReference type="NCBI Taxonomy" id="3103137"/>
    <lineage>
        <taxon>Bacteria</taxon>
        <taxon>Bacillati</taxon>
        <taxon>Actinomycetota</taxon>
        <taxon>Actinomycetes</taxon>
        <taxon>Geodermatophilales</taxon>
        <taxon>Geodermatophilaceae</taxon>
        <taxon>Klenkia</taxon>
    </lineage>
</organism>
<dbReference type="SUPFAM" id="SSF54637">
    <property type="entry name" value="Thioesterase/thiol ester dehydrase-isomerase"/>
    <property type="match status" value="1"/>
</dbReference>
<sequence length="136" mass="13803">MTALALDRALLALSVPLVAALGVQLLDPAHPEAGVRLPVSGLAANGAGGAHASALSAAMELAAYLALTPSLGPEEHAVSHAVALQLVSAAPAGVWVHASAHLDRRGRRTAFLTAVAQMEDEVVARAQITKTVVPWA</sequence>
<evidence type="ECO:0000259" key="1">
    <source>
        <dbReference type="Pfam" id="PF22636"/>
    </source>
</evidence>
<dbReference type="EMBL" id="JBAPLU010000007">
    <property type="protein sequence ID" value="MEI4271779.1"/>
    <property type="molecule type" value="Genomic_DNA"/>
</dbReference>
<protein>
    <submittedName>
        <fullName evidence="2">DUF4442 domain-containing protein</fullName>
    </submittedName>
</protein>
<dbReference type="RefSeq" id="WP_336403915.1">
    <property type="nucleotide sequence ID" value="NZ_JBAPLU010000007.1"/>
</dbReference>